<dbReference type="PROSITE" id="PS00903">
    <property type="entry name" value="CYT_DCMP_DEAMINASES_1"/>
    <property type="match status" value="1"/>
</dbReference>
<gene>
    <name evidence="9" type="ORF">ET524_05540</name>
</gene>
<feature type="domain" description="CMP/dCMP-type deaminase" evidence="8">
    <location>
        <begin position="10"/>
        <end position="148"/>
    </location>
</feature>
<dbReference type="EMBL" id="SDPW01000001">
    <property type="protein sequence ID" value="RXZ53997.1"/>
    <property type="molecule type" value="Genomic_DNA"/>
</dbReference>
<dbReference type="RefSeq" id="WP_129423926.1">
    <property type="nucleotide sequence ID" value="NZ_SDPW01000001.1"/>
</dbReference>
<evidence type="ECO:0000256" key="3">
    <source>
        <dbReference type="ARBA" id="ARBA00022723"/>
    </source>
</evidence>
<dbReference type="GO" id="GO:0005737">
    <property type="term" value="C:cytoplasm"/>
    <property type="evidence" value="ECO:0007669"/>
    <property type="project" value="TreeGrafter"/>
</dbReference>
<protein>
    <submittedName>
        <fullName evidence="9">Cytidine deaminase</fullName>
    </submittedName>
</protein>
<feature type="active site" description="Proton donor" evidence="6">
    <location>
        <position position="85"/>
    </location>
</feature>
<dbReference type="PIRSF" id="PIRSF006019">
    <property type="entry name" value="dCMP_deaminase"/>
    <property type="match status" value="1"/>
</dbReference>
<dbReference type="InterPro" id="IPR002125">
    <property type="entry name" value="CMP_dCMP_dom"/>
</dbReference>
<dbReference type="Pfam" id="PF00383">
    <property type="entry name" value="dCMP_cyt_deam_1"/>
    <property type="match status" value="1"/>
</dbReference>
<name>A0A4V1QTX6_9ACTN</name>
<reference evidence="9 10" key="1">
    <citation type="submission" date="2019-01" db="EMBL/GenBank/DDBJ databases">
        <title>Senegalimassilia sp. nov. KGMB04484 isolated human feces.</title>
        <authorList>
            <person name="Han K.-I."/>
            <person name="Kim J.-S."/>
            <person name="Lee K.C."/>
            <person name="Suh M.K."/>
            <person name="Eom M.K."/>
            <person name="Lee J.H."/>
            <person name="Park S.-H."/>
            <person name="Kang S.W."/>
            <person name="Park J.-E."/>
            <person name="Oh B.S."/>
            <person name="Yu S.Y."/>
            <person name="Choi S.-H."/>
            <person name="Lee D.H."/>
            <person name="Yoon H."/>
            <person name="Kim B.-Y."/>
            <person name="Lee J.H."/>
            <person name="Lee J.-S."/>
        </authorList>
    </citation>
    <scope>NUCLEOTIDE SEQUENCE [LARGE SCALE GENOMIC DNA]</scope>
    <source>
        <strain evidence="9 10">KGMB04484</strain>
    </source>
</reference>
<keyword evidence="4" id="KW-0378">Hydrolase</keyword>
<sequence>MSELKDHRPSWDEYFMTLANEVATRTTCLRRAVGAIIVKDRRILATGYNGVPTGLAHCAETGCLRQQLGVPSGQRHEICRGLHAEQNAIIQAARYGINITGASIYITTQPCVVCAKMLINADIEEIIYANPYPDELAMSMLSEAGIKLRVYDDPIGNDANA</sequence>
<evidence type="ECO:0000256" key="7">
    <source>
        <dbReference type="PIRSR" id="PIRSR006019-2"/>
    </source>
</evidence>
<dbReference type="PANTHER" id="PTHR11086:SF18">
    <property type="entry name" value="DEOXYCYTIDYLATE DEAMINASE"/>
    <property type="match status" value="1"/>
</dbReference>
<dbReference type="AlphaFoldDB" id="A0A4V1QTX6"/>
<evidence type="ECO:0000256" key="4">
    <source>
        <dbReference type="ARBA" id="ARBA00022801"/>
    </source>
</evidence>
<dbReference type="PROSITE" id="PS51747">
    <property type="entry name" value="CYT_DCMP_DEAMINASES_2"/>
    <property type="match status" value="1"/>
</dbReference>
<dbReference type="InterPro" id="IPR035105">
    <property type="entry name" value="Deoxycytidylate_deaminase_dom"/>
</dbReference>
<evidence type="ECO:0000313" key="9">
    <source>
        <dbReference type="EMBL" id="RXZ53997.1"/>
    </source>
</evidence>
<accession>A0A4V1QTX6</accession>
<feature type="binding site" evidence="7">
    <location>
        <position position="83"/>
    </location>
    <ligand>
        <name>Zn(2+)</name>
        <dbReference type="ChEBI" id="CHEBI:29105"/>
        <note>catalytic</note>
    </ligand>
</feature>
<dbReference type="InterPro" id="IPR016193">
    <property type="entry name" value="Cytidine_deaminase-like"/>
</dbReference>
<dbReference type="OrthoDB" id="9788517at2"/>
<keyword evidence="10" id="KW-1185">Reference proteome</keyword>
<dbReference type="GO" id="GO:0008270">
    <property type="term" value="F:zinc ion binding"/>
    <property type="evidence" value="ECO:0007669"/>
    <property type="project" value="InterPro"/>
</dbReference>
<dbReference type="SUPFAM" id="SSF53927">
    <property type="entry name" value="Cytidine deaminase-like"/>
    <property type="match status" value="1"/>
</dbReference>
<dbReference type="GO" id="GO:0006220">
    <property type="term" value="P:pyrimidine nucleotide metabolic process"/>
    <property type="evidence" value="ECO:0007669"/>
    <property type="project" value="InterPro"/>
</dbReference>
<comment type="cofactor">
    <cofactor evidence="1 7">
        <name>Zn(2+)</name>
        <dbReference type="ChEBI" id="CHEBI:29105"/>
    </cofactor>
</comment>
<dbReference type="CDD" id="cd01286">
    <property type="entry name" value="deoxycytidylate_deaminase"/>
    <property type="match status" value="1"/>
</dbReference>
<proteinExistence type="inferred from homology"/>
<dbReference type="Proteomes" id="UP000293345">
    <property type="component" value="Unassembled WGS sequence"/>
</dbReference>
<dbReference type="Gene3D" id="3.40.140.10">
    <property type="entry name" value="Cytidine Deaminase, domain 2"/>
    <property type="match status" value="1"/>
</dbReference>
<organism evidence="9 10">
    <name type="scientific">Senegalimassilia faecalis</name>
    <dbReference type="NCBI Taxonomy" id="2509433"/>
    <lineage>
        <taxon>Bacteria</taxon>
        <taxon>Bacillati</taxon>
        <taxon>Actinomycetota</taxon>
        <taxon>Coriobacteriia</taxon>
        <taxon>Coriobacteriales</taxon>
        <taxon>Coriobacteriaceae</taxon>
        <taxon>Senegalimassilia</taxon>
    </lineage>
</organism>
<dbReference type="InterPro" id="IPR016192">
    <property type="entry name" value="APOBEC/CMP_deaminase_Zn-bd"/>
</dbReference>
<keyword evidence="3 7" id="KW-0479">Metal-binding</keyword>
<feature type="binding site" evidence="7">
    <location>
        <position position="114"/>
    </location>
    <ligand>
        <name>Zn(2+)</name>
        <dbReference type="ChEBI" id="CHEBI:29105"/>
        <note>catalytic</note>
    </ligand>
</feature>
<evidence type="ECO:0000256" key="5">
    <source>
        <dbReference type="ARBA" id="ARBA00022833"/>
    </source>
</evidence>
<evidence type="ECO:0000259" key="8">
    <source>
        <dbReference type="PROSITE" id="PS51747"/>
    </source>
</evidence>
<dbReference type="PANTHER" id="PTHR11086">
    <property type="entry name" value="DEOXYCYTIDYLATE DEAMINASE-RELATED"/>
    <property type="match status" value="1"/>
</dbReference>
<evidence type="ECO:0000313" key="10">
    <source>
        <dbReference type="Proteomes" id="UP000293345"/>
    </source>
</evidence>
<comment type="caution">
    <text evidence="9">The sequence shown here is derived from an EMBL/GenBank/DDBJ whole genome shotgun (WGS) entry which is preliminary data.</text>
</comment>
<feature type="binding site" evidence="7">
    <location>
        <position position="111"/>
    </location>
    <ligand>
        <name>Zn(2+)</name>
        <dbReference type="ChEBI" id="CHEBI:29105"/>
        <note>catalytic</note>
    </ligand>
</feature>
<evidence type="ECO:0000256" key="1">
    <source>
        <dbReference type="ARBA" id="ARBA00001947"/>
    </source>
</evidence>
<dbReference type="InterPro" id="IPR015517">
    <property type="entry name" value="dCMP_deaminase-rel"/>
</dbReference>
<dbReference type="GO" id="GO:0004132">
    <property type="term" value="F:dCMP deaminase activity"/>
    <property type="evidence" value="ECO:0007669"/>
    <property type="project" value="InterPro"/>
</dbReference>
<dbReference type="InterPro" id="IPR016473">
    <property type="entry name" value="dCMP_deaminase"/>
</dbReference>
<comment type="similarity">
    <text evidence="2">Belongs to the cytidine and deoxycytidylate deaminase family.</text>
</comment>
<evidence type="ECO:0000256" key="2">
    <source>
        <dbReference type="ARBA" id="ARBA00006576"/>
    </source>
</evidence>
<evidence type="ECO:0000256" key="6">
    <source>
        <dbReference type="PIRSR" id="PIRSR006019-1"/>
    </source>
</evidence>
<keyword evidence="5 7" id="KW-0862">Zinc</keyword>